<keyword evidence="5" id="KW-0677">Repeat</keyword>
<evidence type="ECO:0000259" key="9">
    <source>
        <dbReference type="PROSITE" id="PS51281"/>
    </source>
</evidence>
<dbReference type="SUPFAM" id="SSF46934">
    <property type="entry name" value="UBA-like"/>
    <property type="match status" value="1"/>
</dbReference>
<dbReference type="InterPro" id="IPR032710">
    <property type="entry name" value="NTF2-like_dom_sf"/>
</dbReference>
<dbReference type="InterPro" id="IPR030217">
    <property type="entry name" value="NXF_fam"/>
</dbReference>
<dbReference type="GO" id="GO:0003723">
    <property type="term" value="F:RNA binding"/>
    <property type="evidence" value="ECO:0000318"/>
    <property type="project" value="GO_Central"/>
</dbReference>
<dbReference type="PROSITE" id="PS51281">
    <property type="entry name" value="TAP_C"/>
    <property type="match status" value="1"/>
</dbReference>
<dbReference type="Gene3D" id="3.10.450.50">
    <property type="match status" value="1"/>
</dbReference>
<proteinExistence type="inferred from homology"/>
<dbReference type="Pfam" id="PF24048">
    <property type="entry name" value="LRR_NXF1-5"/>
    <property type="match status" value="1"/>
</dbReference>
<dbReference type="SUPFAM" id="SSF54427">
    <property type="entry name" value="NTF2-like"/>
    <property type="match status" value="1"/>
</dbReference>
<dbReference type="Gene3D" id="3.80.10.10">
    <property type="entry name" value="Ribonuclease Inhibitor"/>
    <property type="match status" value="1"/>
</dbReference>
<comment type="similarity">
    <text evidence="2">Belongs to the NXF family.</text>
</comment>
<dbReference type="InterPro" id="IPR002075">
    <property type="entry name" value="NTF2_dom"/>
</dbReference>
<comment type="subcellular location">
    <subcellularLocation>
        <location evidence="1">Nucleus</location>
    </subcellularLocation>
</comment>
<dbReference type="Pfam" id="PF03943">
    <property type="entry name" value="TAP_C"/>
    <property type="match status" value="1"/>
</dbReference>
<dbReference type="GeneID" id="5892163"/>
<dbReference type="GO" id="GO:0016973">
    <property type="term" value="P:poly(A)+ mRNA export from nucleus"/>
    <property type="evidence" value="ECO:0000318"/>
    <property type="project" value="GO_Central"/>
</dbReference>
<dbReference type="FunCoup" id="A9V2I0">
    <property type="interactions" value="1434"/>
</dbReference>
<evidence type="ECO:0000256" key="6">
    <source>
        <dbReference type="ARBA" id="ARBA00022816"/>
    </source>
</evidence>
<dbReference type="KEGG" id="mbr:MONBRDRAFT_32915"/>
<accession>A9V2I0</accession>
<dbReference type="eggNOG" id="KOG3763">
    <property type="taxonomic scope" value="Eukaryota"/>
</dbReference>
<feature type="compositionally biased region" description="Basic residues" evidence="8">
    <location>
        <begin position="26"/>
        <end position="38"/>
    </location>
</feature>
<gene>
    <name evidence="10" type="ORF">MONBRDRAFT_32915</name>
</gene>
<dbReference type="InterPro" id="IPR009060">
    <property type="entry name" value="UBA-like_sf"/>
</dbReference>
<dbReference type="CDD" id="cd14342">
    <property type="entry name" value="UBA_TAP-C"/>
    <property type="match status" value="1"/>
</dbReference>
<dbReference type="EMBL" id="CH991555">
    <property type="protein sequence ID" value="EDQ88381.1"/>
    <property type="molecule type" value="Genomic_DNA"/>
</dbReference>
<dbReference type="InterPro" id="IPR032675">
    <property type="entry name" value="LRR_dom_sf"/>
</dbReference>
<dbReference type="InParanoid" id="A9V2I0"/>
<feature type="domain" description="TAP-C" evidence="9">
    <location>
        <begin position="490"/>
        <end position="544"/>
    </location>
</feature>
<evidence type="ECO:0000313" key="10">
    <source>
        <dbReference type="EMBL" id="EDQ88381.1"/>
    </source>
</evidence>
<name>A9V2I0_MONBE</name>
<keyword evidence="3" id="KW-0813">Transport</keyword>
<dbReference type="RefSeq" id="XP_001746974.1">
    <property type="nucleotide sequence ID" value="XM_001746922.1"/>
</dbReference>
<dbReference type="FunFam" id="1.10.8.10:FF:000018">
    <property type="entry name" value="Nuclear RNA export factor 1"/>
    <property type="match status" value="1"/>
</dbReference>
<keyword evidence="4" id="KW-0433">Leucine-rich repeat</keyword>
<dbReference type="InterPro" id="IPR057125">
    <property type="entry name" value="NXF1/2/3/5-like_LRR"/>
</dbReference>
<keyword evidence="7" id="KW-0539">Nucleus</keyword>
<reference evidence="10 11" key="1">
    <citation type="journal article" date="2008" name="Nature">
        <title>The genome of the choanoflagellate Monosiga brevicollis and the origin of metazoans.</title>
        <authorList>
            <consortium name="JGI Sequencing"/>
            <person name="King N."/>
            <person name="Westbrook M.J."/>
            <person name="Young S.L."/>
            <person name="Kuo A."/>
            <person name="Abedin M."/>
            <person name="Chapman J."/>
            <person name="Fairclough S."/>
            <person name="Hellsten U."/>
            <person name="Isogai Y."/>
            <person name="Letunic I."/>
            <person name="Marr M."/>
            <person name="Pincus D."/>
            <person name="Putnam N."/>
            <person name="Rokas A."/>
            <person name="Wright K.J."/>
            <person name="Zuzow R."/>
            <person name="Dirks W."/>
            <person name="Good M."/>
            <person name="Goodstein D."/>
            <person name="Lemons D."/>
            <person name="Li W."/>
            <person name="Lyons J.B."/>
            <person name="Morris A."/>
            <person name="Nichols S."/>
            <person name="Richter D.J."/>
            <person name="Salamov A."/>
            <person name="Bork P."/>
            <person name="Lim W.A."/>
            <person name="Manning G."/>
            <person name="Miller W.T."/>
            <person name="McGinnis W."/>
            <person name="Shapiro H."/>
            <person name="Tjian R."/>
            <person name="Grigoriev I.V."/>
            <person name="Rokhsar D."/>
        </authorList>
    </citation>
    <scope>NUCLEOTIDE SEQUENCE [LARGE SCALE GENOMIC DNA]</scope>
    <source>
        <strain evidence="11">MX1 / ATCC 50154</strain>
    </source>
</reference>
<dbReference type="OMA" id="YGGHEAW"/>
<dbReference type="AlphaFoldDB" id="A9V2I0"/>
<dbReference type="SUPFAM" id="SSF52058">
    <property type="entry name" value="L domain-like"/>
    <property type="match status" value="1"/>
</dbReference>
<evidence type="ECO:0000256" key="5">
    <source>
        <dbReference type="ARBA" id="ARBA00022737"/>
    </source>
</evidence>
<protein>
    <recommendedName>
        <fullName evidence="9">TAP-C domain-containing protein</fullName>
    </recommendedName>
</protein>
<evidence type="ECO:0000313" key="11">
    <source>
        <dbReference type="Proteomes" id="UP000001357"/>
    </source>
</evidence>
<dbReference type="GO" id="GO:0005634">
    <property type="term" value="C:nucleus"/>
    <property type="evidence" value="ECO:0000318"/>
    <property type="project" value="GO_Central"/>
</dbReference>
<dbReference type="PANTHER" id="PTHR10662:SF22">
    <property type="entry name" value="NUCLEAR RNA EXPORT FACTOR 1"/>
    <property type="match status" value="1"/>
</dbReference>
<organism evidence="10 11">
    <name type="scientific">Monosiga brevicollis</name>
    <name type="common">Choanoflagellate</name>
    <dbReference type="NCBI Taxonomy" id="81824"/>
    <lineage>
        <taxon>Eukaryota</taxon>
        <taxon>Choanoflagellata</taxon>
        <taxon>Craspedida</taxon>
        <taxon>Salpingoecidae</taxon>
        <taxon>Monosiga</taxon>
    </lineage>
</organism>
<sequence>MKKGGRGKNITKTTVVIDTQAGGGKGKGKGKKGKKGKRLQRIAESMAEQMGNVKYRLQVSNPAKGDAATIWQMISNSISEPCQVIDTRTTNNSIFFTLGGKDERAARAIKRLDKRLNVNGHQATIKLEKIVVKASASAVEIPLPVLSQRYNPSDKCLMLPALMQDPGMADLRSMPNGMGNINVANGIINAIQKNCADLVTLDMTNNDITSLAAWRRLGSVAKNLTNLSLADNGIKNLSELQFLRTCRQVTHLVLKGNPVLNTMSNRSAYEKQVLKYFKGLKLLDQEPITTTLAQAKQGGQGELVDQVLLPAERCNVPTPEIRQNLIAFLAQFFTQYDGGPAARASLQHLYADNAALTLLVPSIGHGGTGLARYNTTSKKKMKSINVTKRGPRDIVKLIEHLPNTVHQNAAELSMNVLKMDASEVSFEVSGHFQEPRPKSKPLYRAFRRTMTIRPSLPGSPQGAGAAGTAGAGMAASMAAAAPAGGVPDQATQQMMVMQLSQMSGMNQQFSTDCLANNGWNYDAAVANFQQLQAGGQIPPQAFTS</sequence>
<evidence type="ECO:0000256" key="7">
    <source>
        <dbReference type="ARBA" id="ARBA00023242"/>
    </source>
</evidence>
<dbReference type="Pfam" id="PF22602">
    <property type="entry name" value="NXF_NTF2"/>
    <property type="match status" value="1"/>
</dbReference>
<keyword evidence="6" id="KW-0509">mRNA transport</keyword>
<evidence type="ECO:0000256" key="1">
    <source>
        <dbReference type="ARBA" id="ARBA00004123"/>
    </source>
</evidence>
<evidence type="ECO:0000256" key="2">
    <source>
        <dbReference type="ARBA" id="ARBA00009285"/>
    </source>
</evidence>
<keyword evidence="11" id="KW-1185">Reference proteome</keyword>
<dbReference type="SMART" id="SM00804">
    <property type="entry name" value="TAP_C"/>
    <property type="match status" value="1"/>
</dbReference>
<feature type="region of interest" description="Disordered" evidence="8">
    <location>
        <begin position="17"/>
        <end position="38"/>
    </location>
</feature>
<dbReference type="Gene3D" id="1.10.8.10">
    <property type="entry name" value="DNA helicase RuvA subunit, C-terminal domain"/>
    <property type="match status" value="1"/>
</dbReference>
<dbReference type="PANTHER" id="PTHR10662">
    <property type="entry name" value="NUCLEAR RNA EXPORT FACTOR"/>
    <property type="match status" value="1"/>
</dbReference>
<dbReference type="PROSITE" id="PS51450">
    <property type="entry name" value="LRR"/>
    <property type="match status" value="1"/>
</dbReference>
<dbReference type="InterPro" id="IPR005637">
    <property type="entry name" value="TAP_C_dom"/>
</dbReference>
<dbReference type="STRING" id="81824.A9V2I0"/>
<dbReference type="Proteomes" id="UP000001357">
    <property type="component" value="Unassembled WGS sequence"/>
</dbReference>
<dbReference type="InterPro" id="IPR001611">
    <property type="entry name" value="Leu-rich_rpt"/>
</dbReference>
<evidence type="ECO:0000256" key="4">
    <source>
        <dbReference type="ARBA" id="ARBA00022614"/>
    </source>
</evidence>
<dbReference type="SMR" id="A9V2I0"/>
<evidence type="ECO:0000256" key="3">
    <source>
        <dbReference type="ARBA" id="ARBA00022448"/>
    </source>
</evidence>
<evidence type="ECO:0000256" key="8">
    <source>
        <dbReference type="SAM" id="MobiDB-lite"/>
    </source>
</evidence>